<dbReference type="AlphaFoldDB" id="A0A9X2D157"/>
<name>A0A9X2D157_9GAMM</name>
<accession>A0A9X2D157</accession>
<protein>
    <recommendedName>
        <fullName evidence="4">Coiled-coil protein</fullName>
    </recommendedName>
</protein>
<comment type="caution">
    <text evidence="2">The sequence shown here is derived from an EMBL/GenBank/DDBJ whole genome shotgun (WGS) entry which is preliminary data.</text>
</comment>
<feature type="region of interest" description="Disordered" evidence="1">
    <location>
        <begin position="1047"/>
        <end position="1066"/>
    </location>
</feature>
<evidence type="ECO:0008006" key="4">
    <source>
        <dbReference type="Google" id="ProtNLM"/>
    </source>
</evidence>
<dbReference type="RefSeq" id="WP_250421762.1">
    <property type="nucleotide sequence ID" value="NZ_JAJKBJ010000010.1"/>
</dbReference>
<dbReference type="Proteomes" id="UP001139721">
    <property type="component" value="Unassembled WGS sequence"/>
</dbReference>
<feature type="compositionally biased region" description="Polar residues" evidence="1">
    <location>
        <begin position="1048"/>
        <end position="1060"/>
    </location>
</feature>
<dbReference type="EMBL" id="JAJKBJ010000010">
    <property type="protein sequence ID" value="MCL9684419.1"/>
    <property type="molecule type" value="Genomic_DNA"/>
</dbReference>
<keyword evidence="3" id="KW-1185">Reference proteome</keyword>
<reference evidence="2" key="1">
    <citation type="submission" date="2021-11" db="EMBL/GenBank/DDBJ databases">
        <title>Legionella maioricencis sp. nov., a new species isolated from hot water samples in Mallorca.</title>
        <authorList>
            <person name="Crespi S."/>
            <person name="Drasar V."/>
            <person name="Salva-Serra F."/>
            <person name="Jaen-Luchoro D."/>
            <person name="Pineiro-Iglesias B."/>
            <person name="Aliaga F."/>
            <person name="Fernandez-Juarez V."/>
            <person name="Coll G."/>
            <person name="Moore E.R.B."/>
            <person name="Bennasar-Figueras A."/>
        </authorList>
    </citation>
    <scope>NUCLEOTIDE SEQUENCE</scope>
    <source>
        <strain evidence="2">HCPI-6</strain>
    </source>
</reference>
<organism evidence="2 3">
    <name type="scientific">Legionella maioricensis</name>
    <dbReference type="NCBI Taxonomy" id="2896528"/>
    <lineage>
        <taxon>Bacteria</taxon>
        <taxon>Pseudomonadati</taxon>
        <taxon>Pseudomonadota</taxon>
        <taxon>Gammaproteobacteria</taxon>
        <taxon>Legionellales</taxon>
        <taxon>Legionellaceae</taxon>
        <taxon>Legionella</taxon>
    </lineage>
</organism>
<sequence length="1066" mass="119529">MSDFQTTNGQTQILIPLQIKPYSHKAMPTITGSAFSKEAGTVLYGFYNMEYLLPGGDRIRLIANHNQKTVQLMLFTHDPQLLKLLPGERPSSLVADTIDKIQRYRIRSESYKKPLSPAQQEKLQLANECINSLTLLLKKERRLKSHDHIGHEALRRKVISIIELCRDGNRMLANSPIVSEGALGYLLYDAHKAAQHHQFNRIHAVSRQDQMDFTKIKRKKNNRLLSTPVHADSSTVATKQCADTITCGKESNPCFVWDSELHIGHNSNDLDDALRTICQHYKLIPAPSLSDLPANRFAKLEAFFRQLWRDGQDWMEYLSSTEKPTHKTDVSYRSNGVSITQITPYYKLKGLAQKGYASLNELVMGLTDSSKEPIQARTLKEARRILGPLANDHWVVLAKHQQIILRLNNKLVQLNYFIKDNLFYPLPEGQDLYTLSQISKRHIYLPERASLKIKGFASRIPIFFKNFFKSIGHYIVHDLQEEFFNQVHATHPQNAQNQDAPTSSRLPLQKRNSVHEALESNGLLANGQTLEGFIKEHINNSPYVIARANHPPSPHAYNNPLHRSLGLLRHIVGLFIDTGERNPIVGSLAMAAYVYGAGAVLAPNALADLLTKLHLKGLVSGIEPTQKLAHWMSHGTRAEAVSASITYWQATVAGGNLDKFFIDAVSILKDDLAEVAIIAALALSLGYGITKAIPSLQKEMGDFPYTNYAALGGKGGAAVYDTIMHPGDDWLLGTCKWFLKCVINTAKLVIAPFFEGYYYGYQDGFVRGWGKSGSLAKRLAKQFFTAIIDLLLTILTIPLLEISALLIHIPFRGITNIIRKLLATLGNIKTIGQLFLNIAQRPSLNNYIADFRISRLYGFASPLGHFSDRLLINIGINILRFVFLPPLQLIKNILILPLFDLGSLSFRLSLSVINPISRLIAYALGTILVTAGGAWDNSLGLIFSSSATGLTLICNWLDNKMGELKQYLLSLIEIVRGELYHWAFVEEDAQAHTTLNELEYYCSQPRRFELIPHDESHCLLHNLLDKSTDLSQTDLTQETHYDKLFKAPSSTASEPANQERCTLHAP</sequence>
<evidence type="ECO:0000256" key="1">
    <source>
        <dbReference type="SAM" id="MobiDB-lite"/>
    </source>
</evidence>
<gene>
    <name evidence="2" type="ORF">LOX96_09965</name>
</gene>
<evidence type="ECO:0000313" key="3">
    <source>
        <dbReference type="Proteomes" id="UP001139721"/>
    </source>
</evidence>
<evidence type="ECO:0000313" key="2">
    <source>
        <dbReference type="EMBL" id="MCL9684419.1"/>
    </source>
</evidence>
<proteinExistence type="predicted"/>